<dbReference type="InterPro" id="IPR019357">
    <property type="entry name" value="SCOC"/>
</dbReference>
<gene>
    <name evidence="1" type="ORF">B9G98_00876</name>
</gene>
<organism evidence="1 2">
    <name type="scientific">Wickerhamiella sorbophila</name>
    <dbReference type="NCBI Taxonomy" id="45607"/>
    <lineage>
        <taxon>Eukaryota</taxon>
        <taxon>Fungi</taxon>
        <taxon>Dikarya</taxon>
        <taxon>Ascomycota</taxon>
        <taxon>Saccharomycotina</taxon>
        <taxon>Dipodascomycetes</taxon>
        <taxon>Dipodascales</taxon>
        <taxon>Trichomonascaceae</taxon>
        <taxon>Wickerhamiella</taxon>
    </lineage>
</organism>
<evidence type="ECO:0000313" key="1">
    <source>
        <dbReference type="EMBL" id="PRT53256.1"/>
    </source>
</evidence>
<dbReference type="Gene3D" id="1.20.5.170">
    <property type="match status" value="1"/>
</dbReference>
<dbReference type="AlphaFoldDB" id="A0A2T0FE28"/>
<dbReference type="RefSeq" id="XP_024663202.1">
    <property type="nucleotide sequence ID" value="XM_024807434.1"/>
</dbReference>
<dbReference type="Pfam" id="PF10224">
    <property type="entry name" value="DUF2205"/>
    <property type="match status" value="1"/>
</dbReference>
<protein>
    <submittedName>
        <fullName evidence="1">Uncharacterized protein</fullName>
    </submittedName>
</protein>
<sequence length="70" mass="8112">MVDMKSVGDEPAPTRENLESNVLRMQNHLAGILDVVDEMKRNCSRLQSENKFIQEYIESLMIKRRSSESN</sequence>
<evidence type="ECO:0000313" key="2">
    <source>
        <dbReference type="Proteomes" id="UP000238350"/>
    </source>
</evidence>
<dbReference type="GeneID" id="36514625"/>
<name>A0A2T0FE28_9ASCO</name>
<comment type="caution">
    <text evidence="1">The sequence shown here is derived from an EMBL/GenBank/DDBJ whole genome shotgun (WGS) entry which is preliminary data.</text>
</comment>
<reference evidence="1 2" key="1">
    <citation type="submission" date="2017-04" db="EMBL/GenBank/DDBJ databases">
        <title>Genome sequencing of [Candida] sorbophila.</title>
        <authorList>
            <person name="Ahn J.O."/>
        </authorList>
    </citation>
    <scope>NUCLEOTIDE SEQUENCE [LARGE SCALE GENOMIC DNA]</scope>
    <source>
        <strain evidence="1 2">DS02</strain>
    </source>
</reference>
<accession>A0A2T0FE28</accession>
<dbReference type="OrthoDB" id="4090446at2759"/>
<dbReference type="EMBL" id="NDIQ01000001">
    <property type="protein sequence ID" value="PRT53256.1"/>
    <property type="molecule type" value="Genomic_DNA"/>
</dbReference>
<keyword evidence="2" id="KW-1185">Reference proteome</keyword>
<dbReference type="Proteomes" id="UP000238350">
    <property type="component" value="Unassembled WGS sequence"/>
</dbReference>
<proteinExistence type="predicted"/>